<feature type="domain" description="Transposase IS66 central" evidence="1">
    <location>
        <begin position="2"/>
        <end position="52"/>
    </location>
</feature>
<dbReference type="RefSeq" id="WP_083210059.1">
    <property type="nucleotide sequence ID" value="NZ_CP060286.1"/>
</dbReference>
<protein>
    <submittedName>
        <fullName evidence="2">Transposase</fullName>
    </submittedName>
</protein>
<evidence type="ECO:0000313" key="3">
    <source>
        <dbReference type="Proteomes" id="UP000515909"/>
    </source>
</evidence>
<dbReference type="Proteomes" id="UP000515909">
    <property type="component" value="Chromosome"/>
</dbReference>
<proteinExistence type="predicted"/>
<dbReference type="InterPro" id="IPR004291">
    <property type="entry name" value="Transposase_IS66_central"/>
</dbReference>
<dbReference type="Pfam" id="PF03050">
    <property type="entry name" value="DDE_Tnp_IS66"/>
    <property type="match status" value="1"/>
</dbReference>
<dbReference type="EMBL" id="CP060286">
    <property type="protein sequence ID" value="QNK42686.1"/>
    <property type="molecule type" value="Genomic_DNA"/>
</dbReference>
<evidence type="ECO:0000313" key="2">
    <source>
        <dbReference type="EMBL" id="QNK42686.1"/>
    </source>
</evidence>
<gene>
    <name evidence="2" type="ORF">HCR03_18095</name>
</gene>
<accession>A0A7G8TGE5</accession>
<organism evidence="2 3">
    <name type="scientific">Caproicibacter fermentans</name>
    <dbReference type="NCBI Taxonomy" id="2576756"/>
    <lineage>
        <taxon>Bacteria</taxon>
        <taxon>Bacillati</taxon>
        <taxon>Bacillota</taxon>
        <taxon>Clostridia</taxon>
        <taxon>Eubacteriales</taxon>
        <taxon>Acutalibacteraceae</taxon>
        <taxon>Caproicibacter</taxon>
    </lineage>
</organism>
<name>A0A7G8TGE5_9FIRM</name>
<reference evidence="2 3" key="1">
    <citation type="submission" date="2020-08" db="EMBL/GenBank/DDBJ databases">
        <title>The isolate Caproiciproducens sp. 7D4C2 produces n-caproate at mildly acidic conditions from hexoses: genome and rBOX comparison with related strains and chain-elongating bacteria.</title>
        <authorList>
            <person name="Esquivel-Elizondo S."/>
            <person name="Bagci C."/>
            <person name="Temovska M."/>
            <person name="Jeon B.S."/>
            <person name="Bessarab I."/>
            <person name="Williams R.B.H."/>
            <person name="Huson D.H."/>
            <person name="Angenent L.T."/>
        </authorList>
    </citation>
    <scope>NUCLEOTIDE SEQUENCE [LARGE SCALE GENOMIC DNA]</scope>
    <source>
        <strain evidence="2 3">7D4C2</strain>
    </source>
</reference>
<sequence length="58" mass="6792">MRYFEYQPDRSGKHAAAFLKDFTGFLVTDGYAGYHIVDNQKQTQVFHINHVRLGHTTY</sequence>
<evidence type="ECO:0000259" key="1">
    <source>
        <dbReference type="Pfam" id="PF03050"/>
    </source>
</evidence>
<dbReference type="KEGG" id="cfem:HCR03_18095"/>
<dbReference type="AlphaFoldDB" id="A0A7G8TGE5"/>